<reference key="2">
    <citation type="submission" date="2011-10" db="EMBL/GenBank/DDBJ databases">
        <title>The genome and transcriptome sequence of Clonorchis sinensis provide insights into the carcinogenic liver fluke.</title>
        <authorList>
            <person name="Wang X."/>
            <person name="Huang Y."/>
            <person name="Chen W."/>
            <person name="Liu H."/>
            <person name="Guo L."/>
            <person name="Chen Y."/>
            <person name="Luo F."/>
            <person name="Zhou W."/>
            <person name="Sun J."/>
            <person name="Mao Q."/>
            <person name="Liang P."/>
            <person name="Zhou C."/>
            <person name="Tian Y."/>
            <person name="Men J."/>
            <person name="Lv X."/>
            <person name="Huang L."/>
            <person name="Zhou J."/>
            <person name="Hu Y."/>
            <person name="Li R."/>
            <person name="Zhang F."/>
            <person name="Lei H."/>
            <person name="Li X."/>
            <person name="Hu X."/>
            <person name="Liang C."/>
            <person name="Xu J."/>
            <person name="Wu Z."/>
            <person name="Yu X."/>
        </authorList>
    </citation>
    <scope>NUCLEOTIDE SEQUENCE</scope>
    <source>
        <strain>Henan</strain>
    </source>
</reference>
<evidence type="ECO:0000313" key="3">
    <source>
        <dbReference type="Proteomes" id="UP000008909"/>
    </source>
</evidence>
<feature type="non-terminal residue" evidence="2">
    <location>
        <position position="1"/>
    </location>
</feature>
<evidence type="ECO:0000313" key="2">
    <source>
        <dbReference type="EMBL" id="GAA56347.1"/>
    </source>
</evidence>
<feature type="region of interest" description="Disordered" evidence="1">
    <location>
        <begin position="160"/>
        <end position="189"/>
    </location>
</feature>
<accession>G7YTR7</accession>
<dbReference type="EMBL" id="DF144228">
    <property type="protein sequence ID" value="GAA56347.1"/>
    <property type="molecule type" value="Genomic_DNA"/>
</dbReference>
<keyword evidence="3" id="KW-1185">Reference proteome</keyword>
<feature type="compositionally biased region" description="Polar residues" evidence="1">
    <location>
        <begin position="409"/>
        <end position="418"/>
    </location>
</feature>
<protein>
    <submittedName>
        <fullName evidence="2">Uncharacterized protein</fullName>
    </submittedName>
</protein>
<dbReference type="AlphaFoldDB" id="G7YTR7"/>
<dbReference type="Proteomes" id="UP000008909">
    <property type="component" value="Unassembled WGS sequence"/>
</dbReference>
<reference evidence="2" key="1">
    <citation type="journal article" date="2011" name="Genome Biol.">
        <title>The draft genome of the carcinogenic human liver fluke Clonorchis sinensis.</title>
        <authorList>
            <person name="Wang X."/>
            <person name="Chen W."/>
            <person name="Huang Y."/>
            <person name="Sun J."/>
            <person name="Men J."/>
            <person name="Liu H."/>
            <person name="Luo F."/>
            <person name="Guo L."/>
            <person name="Lv X."/>
            <person name="Deng C."/>
            <person name="Zhou C."/>
            <person name="Fan Y."/>
            <person name="Li X."/>
            <person name="Huang L."/>
            <person name="Hu Y."/>
            <person name="Liang C."/>
            <person name="Hu X."/>
            <person name="Xu J."/>
            <person name="Yu X."/>
        </authorList>
    </citation>
    <scope>NUCLEOTIDE SEQUENCE [LARGE SCALE GENOMIC DNA]</scope>
    <source>
        <strain evidence="2">Henan</strain>
    </source>
</reference>
<gene>
    <name evidence="2" type="ORF">CLF_110687</name>
</gene>
<feature type="region of interest" description="Disordered" evidence="1">
    <location>
        <begin position="394"/>
        <end position="426"/>
    </location>
</feature>
<sequence>FRNCAPAIMARRVITVQKPDDDEKSTGCVKVNSFQREAAVCLKFFRLPTSRTTFLRRDFAWRKPDLAYDYRILNTRLEMTVYPFRLSASPVGSPLNRDQVILASLVNVRPLMQDSRQKWRVHARLPSEESEPERPNLEDTLHEFAQKLEHIGSSLEALTASKKPVPRISSSVRKRTKPDPTSSELSRHDTHRFKEKVEFDQGMLVGQSDVEWNLKLWHNQARVLLDFTGWLLMCQASERWSFILLGYLGRFLQQLHGRSTIECDLSTYSALEPECRRSFRLPFGVMGKVEKFALDEPNQIRLRLPVVLVHGSPPKTNPSAVVRRPTSEPDLHFQHKLDRTINRVLSRVNRQKMVSSITDLENKFKMELNQLDIPLEVGMDVVENELLTSSVLTESDRKKKRKMERGRNSDSFGNSFQSPVELDSDC</sequence>
<organism evidence="2 3">
    <name type="scientific">Clonorchis sinensis</name>
    <name type="common">Chinese liver fluke</name>
    <dbReference type="NCBI Taxonomy" id="79923"/>
    <lineage>
        <taxon>Eukaryota</taxon>
        <taxon>Metazoa</taxon>
        <taxon>Spiralia</taxon>
        <taxon>Lophotrochozoa</taxon>
        <taxon>Platyhelminthes</taxon>
        <taxon>Trematoda</taxon>
        <taxon>Digenea</taxon>
        <taxon>Opisthorchiida</taxon>
        <taxon>Opisthorchiata</taxon>
        <taxon>Opisthorchiidae</taxon>
        <taxon>Clonorchis</taxon>
    </lineage>
</organism>
<evidence type="ECO:0000256" key="1">
    <source>
        <dbReference type="SAM" id="MobiDB-lite"/>
    </source>
</evidence>
<proteinExistence type="predicted"/>
<name>G7YTR7_CLOSI</name>